<dbReference type="AlphaFoldDB" id="A0A1F5LJM1"/>
<name>A0A1F5LJM1_PENAI</name>
<comment type="caution">
    <text evidence="2">The sequence shown here is derived from an EMBL/GenBank/DDBJ whole genome shotgun (WGS) entry which is preliminary data.</text>
</comment>
<feature type="region of interest" description="Disordered" evidence="1">
    <location>
        <begin position="331"/>
        <end position="402"/>
    </location>
</feature>
<dbReference type="Proteomes" id="UP000177622">
    <property type="component" value="Unassembled WGS sequence"/>
</dbReference>
<feature type="compositionally biased region" description="Low complexity" evidence="1">
    <location>
        <begin position="107"/>
        <end position="124"/>
    </location>
</feature>
<dbReference type="OrthoDB" id="5366332at2759"/>
<dbReference type="GeneID" id="34576163"/>
<feature type="region of interest" description="Disordered" evidence="1">
    <location>
        <begin position="169"/>
        <end position="222"/>
    </location>
</feature>
<feature type="compositionally biased region" description="Low complexity" evidence="1">
    <location>
        <begin position="52"/>
        <end position="70"/>
    </location>
</feature>
<reference evidence="2 3" key="1">
    <citation type="journal article" date="2016" name="Sci. Rep.">
        <title>Penicillium arizonense, a new, genome sequenced fungal species, reveals a high chemical diversity in secreted metabolites.</title>
        <authorList>
            <person name="Grijseels S."/>
            <person name="Nielsen J.C."/>
            <person name="Randelovic M."/>
            <person name="Nielsen J."/>
            <person name="Nielsen K.F."/>
            <person name="Workman M."/>
            <person name="Frisvad J.C."/>
        </authorList>
    </citation>
    <scope>NUCLEOTIDE SEQUENCE [LARGE SCALE GENOMIC DNA]</scope>
    <source>
        <strain evidence="2 3">CBS 141311</strain>
    </source>
</reference>
<feature type="region of interest" description="Disordered" evidence="1">
    <location>
        <begin position="244"/>
        <end position="272"/>
    </location>
</feature>
<feature type="region of interest" description="Disordered" evidence="1">
    <location>
        <begin position="35"/>
        <end position="153"/>
    </location>
</feature>
<organism evidence="2 3">
    <name type="scientific">Penicillium arizonense</name>
    <dbReference type="NCBI Taxonomy" id="1835702"/>
    <lineage>
        <taxon>Eukaryota</taxon>
        <taxon>Fungi</taxon>
        <taxon>Dikarya</taxon>
        <taxon>Ascomycota</taxon>
        <taxon>Pezizomycotina</taxon>
        <taxon>Eurotiomycetes</taxon>
        <taxon>Eurotiomycetidae</taxon>
        <taxon>Eurotiales</taxon>
        <taxon>Aspergillaceae</taxon>
        <taxon>Penicillium</taxon>
    </lineage>
</organism>
<evidence type="ECO:0000256" key="1">
    <source>
        <dbReference type="SAM" id="MobiDB-lite"/>
    </source>
</evidence>
<keyword evidence="3" id="KW-1185">Reference proteome</keyword>
<dbReference type="RefSeq" id="XP_022488846.1">
    <property type="nucleotide sequence ID" value="XM_022631429.1"/>
</dbReference>
<gene>
    <name evidence="2" type="ORF">PENARI_c008G04729</name>
</gene>
<evidence type="ECO:0000313" key="3">
    <source>
        <dbReference type="Proteomes" id="UP000177622"/>
    </source>
</evidence>
<accession>A0A1F5LJM1</accession>
<sequence>MASVTCLPVHMKPRLDIKSCQPIITEITQCVEFTESTTSPSEMSPRVKRIDPPGTDTATTARGTGPDTGAKSPTSPIQTKRSRRETTSRPASATNSSSHSRGHSQSHSRSASRSTVRSSPNSRRSSLHSARRTVPNPAIVPVPTARTSPQERRESLIALHRESCRLFQDEASTSKDPSAEEHIHTRPRQPSLHRRASSTTYPRRDSRASEGKGNSAPSSPIAPSASFASFRFEPEAAPPFLASRDRSYTMPSHSNASPAKHHHSPSTSSIHVPATVMEWTSPSTRRREYEKIDRASSGMRGLWRRVAPRCLQTRESRTLFFEEGKHEREGSVRRFRMDIPEDEETGKEPVSPTGKSQVQLLDFLSKHTSSDSRSRSNYTPSPDGSRRRWACLRSKTSPLPNA</sequence>
<feature type="compositionally biased region" description="Basic and acidic residues" evidence="1">
    <location>
        <begin position="364"/>
        <end position="374"/>
    </location>
</feature>
<evidence type="ECO:0000313" key="2">
    <source>
        <dbReference type="EMBL" id="OGE53408.1"/>
    </source>
</evidence>
<proteinExistence type="predicted"/>
<protein>
    <submittedName>
        <fullName evidence="2">Uncharacterized protein</fullName>
    </submittedName>
</protein>
<feature type="compositionally biased region" description="Low complexity" evidence="1">
    <location>
        <begin position="88"/>
        <end position="99"/>
    </location>
</feature>
<dbReference type="EMBL" id="LXJU01000008">
    <property type="protein sequence ID" value="OGE53408.1"/>
    <property type="molecule type" value="Genomic_DNA"/>
</dbReference>
<feature type="compositionally biased region" description="Basic residues" evidence="1">
    <location>
        <begin position="185"/>
        <end position="196"/>
    </location>
</feature>